<proteinExistence type="predicted"/>
<dbReference type="Gene3D" id="4.10.60.10">
    <property type="entry name" value="Zinc finger, CCHC-type"/>
    <property type="match status" value="1"/>
</dbReference>
<evidence type="ECO:0000256" key="1">
    <source>
        <dbReference type="SAM" id="MobiDB-lite"/>
    </source>
</evidence>
<feature type="compositionally biased region" description="Pro residues" evidence="1">
    <location>
        <begin position="47"/>
        <end position="56"/>
    </location>
</feature>
<protein>
    <recommendedName>
        <fullName evidence="4">CCHC-type domain-containing protein</fullName>
    </recommendedName>
</protein>
<dbReference type="GO" id="GO:0003676">
    <property type="term" value="F:nucleic acid binding"/>
    <property type="evidence" value="ECO:0007669"/>
    <property type="project" value="InterPro"/>
</dbReference>
<accession>A0A9P0CRL3</accession>
<sequence>MSVIPNATLAEFHEYLDEDTGRIHVIYFPKHRPCLETEKLSPSIQTSPPPTAPSPPLSSASLMEFSPSPGCQFLRIGLDICWRYGGTGHHRNVCTRPPILFCSRCGQIGVMSRNCPC</sequence>
<dbReference type="SUPFAM" id="SSF57756">
    <property type="entry name" value="Retrovirus zinc finger-like domains"/>
    <property type="match status" value="1"/>
</dbReference>
<keyword evidence="3" id="KW-1185">Reference proteome</keyword>
<evidence type="ECO:0000313" key="3">
    <source>
        <dbReference type="Proteomes" id="UP001153636"/>
    </source>
</evidence>
<evidence type="ECO:0000313" key="2">
    <source>
        <dbReference type="EMBL" id="CAH1107054.1"/>
    </source>
</evidence>
<dbReference type="OrthoDB" id="6782737at2759"/>
<dbReference type="AlphaFoldDB" id="A0A9P0CRL3"/>
<dbReference type="GO" id="GO:0008270">
    <property type="term" value="F:zinc ion binding"/>
    <property type="evidence" value="ECO:0007669"/>
    <property type="project" value="InterPro"/>
</dbReference>
<dbReference type="InterPro" id="IPR036875">
    <property type="entry name" value="Znf_CCHC_sf"/>
</dbReference>
<reference evidence="2" key="1">
    <citation type="submission" date="2022-01" db="EMBL/GenBank/DDBJ databases">
        <authorList>
            <person name="King R."/>
        </authorList>
    </citation>
    <scope>NUCLEOTIDE SEQUENCE</scope>
</reference>
<name>A0A9P0CRL3_9CUCU</name>
<dbReference type="EMBL" id="OV651814">
    <property type="protein sequence ID" value="CAH1107054.1"/>
    <property type="molecule type" value="Genomic_DNA"/>
</dbReference>
<dbReference type="Proteomes" id="UP001153636">
    <property type="component" value="Chromosome 2"/>
</dbReference>
<organism evidence="2 3">
    <name type="scientific">Psylliodes chrysocephalus</name>
    <dbReference type="NCBI Taxonomy" id="3402493"/>
    <lineage>
        <taxon>Eukaryota</taxon>
        <taxon>Metazoa</taxon>
        <taxon>Ecdysozoa</taxon>
        <taxon>Arthropoda</taxon>
        <taxon>Hexapoda</taxon>
        <taxon>Insecta</taxon>
        <taxon>Pterygota</taxon>
        <taxon>Neoptera</taxon>
        <taxon>Endopterygota</taxon>
        <taxon>Coleoptera</taxon>
        <taxon>Polyphaga</taxon>
        <taxon>Cucujiformia</taxon>
        <taxon>Chrysomeloidea</taxon>
        <taxon>Chrysomelidae</taxon>
        <taxon>Galerucinae</taxon>
        <taxon>Alticini</taxon>
        <taxon>Psylliodes</taxon>
    </lineage>
</organism>
<gene>
    <name evidence="2" type="ORF">PSYICH_LOCUS6847</name>
</gene>
<feature type="region of interest" description="Disordered" evidence="1">
    <location>
        <begin position="39"/>
        <end position="59"/>
    </location>
</feature>
<evidence type="ECO:0008006" key="4">
    <source>
        <dbReference type="Google" id="ProtNLM"/>
    </source>
</evidence>